<reference evidence="3 5" key="2">
    <citation type="submission" date="2017-12" db="EMBL/GenBank/DDBJ databases">
        <title>The genome of Rio Negro, a Sputnik-2 isolate.</title>
        <authorList>
            <person name="Borges I."/>
            <person name="Karen L."/>
            <person name="Assis F."/>
            <person name="Abrahao J."/>
        </authorList>
    </citation>
    <scope>NUCLEOTIDE SEQUENCE [LARGE SCALE GENOMIC DNA]</scope>
    <source>
        <strain evidence="3">Rio Negro</strain>
    </source>
</reference>
<name>I0CEQ5_9VIRU</name>
<keyword evidence="1" id="KW-0175">Coiled coil</keyword>
<dbReference type="EMBL" id="JN603369">
    <property type="protein sequence ID" value="AFH75268.1"/>
    <property type="molecule type" value="Genomic_DNA"/>
</dbReference>
<protein>
    <submittedName>
        <fullName evidence="2">Uncharacterized protein</fullName>
    </submittedName>
</protein>
<gene>
    <name evidence="2" type="ORF">Sputnik2_R14</name>
</gene>
<feature type="coiled-coil region" evidence="1">
    <location>
        <begin position="74"/>
        <end position="108"/>
    </location>
</feature>
<dbReference type="SMR" id="I0CEQ5"/>
<dbReference type="Proteomes" id="UP000241006">
    <property type="component" value="Segment"/>
</dbReference>
<organism evidence="2 4">
    <name type="scientific">Sputnik virophage 2</name>
    <dbReference type="NCBI Taxonomy" id="1133031"/>
    <lineage>
        <taxon>Viruses</taxon>
        <taxon>Varidnaviria</taxon>
        <taxon>Bamfordvirae</taxon>
        <taxon>Preplasmiviricota</taxon>
        <taxon>Polisuviricotina</taxon>
        <taxon>Virophaviricetes</taxon>
        <taxon>Mividavirales</taxon>
        <taxon>Sputniviroviridae</taxon>
        <taxon>Sputnikvirus</taxon>
        <taxon>Sputnikvirus mimiviri</taxon>
        <taxon>Mimivirus-dependent virus Sputnik</taxon>
    </lineage>
</organism>
<sequence length="114" mass="13960">MEKKEYLKKYYEENKPKIKKYYSKKIECPICGALYTRSNVTNHKKSQKHIKAINNDLESNYIKLKKDMKMLVDIEQKYQKLKEYNNTLHSYEDELKKTKEKYRNLKKVLEIMEN</sequence>
<evidence type="ECO:0000313" key="2">
    <source>
        <dbReference type="EMBL" id="AFH75268.1"/>
    </source>
</evidence>
<proteinExistence type="predicted"/>
<dbReference type="EMBL" id="MG676470">
    <property type="protein sequence ID" value="AUG85001.1"/>
    <property type="molecule type" value="Genomic_DNA"/>
</dbReference>
<evidence type="ECO:0000313" key="4">
    <source>
        <dbReference type="Proteomes" id="UP000005001"/>
    </source>
</evidence>
<evidence type="ECO:0000313" key="5">
    <source>
        <dbReference type="Proteomes" id="UP000241006"/>
    </source>
</evidence>
<reference evidence="2 4" key="1">
    <citation type="journal article" date="2012" name="Proc. Natl. Acad. Sci. U.S.A.">
        <title>Provirophages and transpovirons as the diverse mobilome of giant viruses.</title>
        <authorList>
            <person name="Desnues C."/>
            <person name="La Scola B."/>
            <person name="Yutin N."/>
            <person name="Fournous G."/>
            <person name="Robert C."/>
            <person name="Azza S."/>
            <person name="Jardot P."/>
            <person name="Monteil S."/>
            <person name="Campocasso A."/>
            <person name="Koonin E.V."/>
            <person name="Raoult D."/>
        </authorList>
    </citation>
    <scope>NUCLEOTIDE SEQUENCE [LARGE SCALE GENOMIC DNA]</scope>
</reference>
<evidence type="ECO:0000313" key="3">
    <source>
        <dbReference type="EMBL" id="AUG85001.1"/>
    </source>
</evidence>
<accession>I0CEQ5</accession>
<dbReference type="Proteomes" id="UP000005001">
    <property type="component" value="Segment"/>
</dbReference>
<evidence type="ECO:0000256" key="1">
    <source>
        <dbReference type="SAM" id="Coils"/>
    </source>
</evidence>